<sequence>MAVNKARSWMFKQIYQRLADEIEKKEYADDINRAYLFLADLLEGDTRKIDPATVLATLTDQEVRFLAKARQERTMGSIMKLKSIGFHEILPYCQRHVSIPRNTILLFGKLFGKIFNKI</sequence>
<dbReference type="EMBL" id="PFOG01000190">
    <property type="protein sequence ID" value="PIZ69038.1"/>
    <property type="molecule type" value="Genomic_DNA"/>
</dbReference>
<protein>
    <submittedName>
        <fullName evidence="1">Uncharacterized protein</fullName>
    </submittedName>
</protein>
<accession>A0A2M7UCX1</accession>
<dbReference type="AlphaFoldDB" id="A0A2M7UCX1"/>
<organism evidence="1 2">
    <name type="scientific">Candidatus Portnoybacteria bacterium CG_4_10_14_0_2_um_filter_44_20</name>
    <dbReference type="NCBI Taxonomy" id="1974799"/>
    <lineage>
        <taxon>Bacteria</taxon>
        <taxon>Candidatus Portnoyibacteriota</taxon>
    </lineage>
</organism>
<comment type="caution">
    <text evidence="1">The sequence shown here is derived from an EMBL/GenBank/DDBJ whole genome shotgun (WGS) entry which is preliminary data.</text>
</comment>
<evidence type="ECO:0000313" key="2">
    <source>
        <dbReference type="Proteomes" id="UP000229805"/>
    </source>
</evidence>
<proteinExistence type="predicted"/>
<dbReference type="Proteomes" id="UP000229805">
    <property type="component" value="Unassembled WGS sequence"/>
</dbReference>
<reference evidence="2" key="1">
    <citation type="submission" date="2017-09" db="EMBL/GenBank/DDBJ databases">
        <title>Depth-based differentiation of microbial function through sediment-hosted aquifers and enrichment of novel symbionts in the deep terrestrial subsurface.</title>
        <authorList>
            <person name="Probst A.J."/>
            <person name="Ladd B."/>
            <person name="Jarett J.K."/>
            <person name="Geller-Mcgrath D.E."/>
            <person name="Sieber C.M.K."/>
            <person name="Emerson J.B."/>
            <person name="Anantharaman K."/>
            <person name="Thomas B.C."/>
            <person name="Malmstrom R."/>
            <person name="Stieglmeier M."/>
            <person name="Klingl A."/>
            <person name="Woyke T."/>
            <person name="Ryan C.M."/>
            <person name="Banfield J.F."/>
        </authorList>
    </citation>
    <scope>NUCLEOTIDE SEQUENCE [LARGE SCALE GENOMIC DNA]</scope>
</reference>
<name>A0A2M7UCX1_9BACT</name>
<gene>
    <name evidence="1" type="ORF">COY11_05050</name>
</gene>
<evidence type="ECO:0000313" key="1">
    <source>
        <dbReference type="EMBL" id="PIZ69038.1"/>
    </source>
</evidence>